<sequence length="280" mass="33211">QDSNITKLKEKHLDNLIAIFGIGSHFEQGLPATWMTNDIDLILIMKSLEKIPNEDWNNRFKTKKFRGKNLFTGFNTIESYNSKIKFNEISGASYEWSLICLKHAKNSRLLYGKDIREQLPDIYDLSFDYGNILARGFYHFERSLQAGKTMSSMRKYSKGIFKIAYYMCVFFDNSFRYTTLIEIGKKLKQLHQQGKIDIKIIEFFEEAMIFRMTRHYKTNFSTLRKKTIYFMFSLLLEEGKLHKKMDPRELVKYLSIYFGGFPYLIRKTKNIFLNKILPES</sequence>
<organism evidence="1">
    <name type="scientific">marine sediment metagenome</name>
    <dbReference type="NCBI Taxonomy" id="412755"/>
    <lineage>
        <taxon>unclassified sequences</taxon>
        <taxon>metagenomes</taxon>
        <taxon>ecological metagenomes</taxon>
    </lineage>
</organism>
<proteinExistence type="predicted"/>
<evidence type="ECO:0000313" key="1">
    <source>
        <dbReference type="EMBL" id="KKK60220.1"/>
    </source>
</evidence>
<gene>
    <name evidence="1" type="ORF">LCGC14_3026540</name>
</gene>
<dbReference type="EMBL" id="LAZR01063080">
    <property type="protein sequence ID" value="KKK60220.1"/>
    <property type="molecule type" value="Genomic_DNA"/>
</dbReference>
<name>A0A0F8XGS9_9ZZZZ</name>
<dbReference type="AlphaFoldDB" id="A0A0F8XGS9"/>
<accession>A0A0F8XGS9</accession>
<protein>
    <recommendedName>
        <fullName evidence="2">Polymerase nucleotidyl transferase domain-containing protein</fullName>
    </recommendedName>
</protein>
<reference evidence="1" key="1">
    <citation type="journal article" date="2015" name="Nature">
        <title>Complex archaea that bridge the gap between prokaryotes and eukaryotes.</title>
        <authorList>
            <person name="Spang A."/>
            <person name="Saw J.H."/>
            <person name="Jorgensen S.L."/>
            <person name="Zaremba-Niedzwiedzka K."/>
            <person name="Martijn J."/>
            <person name="Lind A.E."/>
            <person name="van Eijk R."/>
            <person name="Schleper C."/>
            <person name="Guy L."/>
            <person name="Ettema T.J."/>
        </authorList>
    </citation>
    <scope>NUCLEOTIDE SEQUENCE</scope>
</reference>
<comment type="caution">
    <text evidence="1">The sequence shown here is derived from an EMBL/GenBank/DDBJ whole genome shotgun (WGS) entry which is preliminary data.</text>
</comment>
<evidence type="ECO:0008006" key="2">
    <source>
        <dbReference type="Google" id="ProtNLM"/>
    </source>
</evidence>
<feature type="non-terminal residue" evidence="1">
    <location>
        <position position="1"/>
    </location>
</feature>